<dbReference type="InterPro" id="IPR000674">
    <property type="entry name" value="Ald_Oxase/Xan_DH_a/b"/>
</dbReference>
<dbReference type="Pfam" id="PF01315">
    <property type="entry name" value="Ald_Xan_dh_C"/>
    <property type="match status" value="1"/>
</dbReference>
<evidence type="ECO:0000313" key="4">
    <source>
        <dbReference type="EMBL" id="PZG36792.1"/>
    </source>
</evidence>
<dbReference type="SMART" id="SM01008">
    <property type="entry name" value="Ald_Xan_dh_C"/>
    <property type="match status" value="1"/>
</dbReference>
<dbReference type="InterPro" id="IPR046867">
    <property type="entry name" value="AldOxase/xan_DH_MoCoBD2"/>
</dbReference>
<accession>A0A2W2FMQ1</accession>
<reference evidence="4 5" key="1">
    <citation type="submission" date="2018-01" db="EMBL/GenBank/DDBJ databases">
        <title>Draft genome sequence of Sphaerisporangium sp. 7K107.</title>
        <authorList>
            <person name="Sahin N."/>
            <person name="Saygin H."/>
            <person name="Ay H."/>
        </authorList>
    </citation>
    <scope>NUCLEOTIDE SEQUENCE [LARGE SCALE GENOMIC DNA]</scope>
    <source>
        <strain evidence="4 5">7K107</strain>
    </source>
</reference>
<protein>
    <submittedName>
        <fullName evidence="4">Carbon monoxide dehydrogenase</fullName>
    </submittedName>
</protein>
<dbReference type="Pfam" id="PF02738">
    <property type="entry name" value="MoCoBD_1"/>
    <property type="match status" value="1"/>
</dbReference>
<keyword evidence="5" id="KW-1185">Reference proteome</keyword>
<feature type="domain" description="Aldehyde oxidase/xanthine dehydrogenase a/b hammerhead" evidence="3">
    <location>
        <begin position="20"/>
        <end position="129"/>
    </location>
</feature>
<keyword evidence="1" id="KW-0500">Molybdenum</keyword>
<dbReference type="Gene3D" id="3.90.1170.50">
    <property type="entry name" value="Aldehyde oxidase/xanthine dehydrogenase, a/b hammerhead"/>
    <property type="match status" value="1"/>
</dbReference>
<evidence type="ECO:0000313" key="5">
    <source>
        <dbReference type="Proteomes" id="UP000248544"/>
    </source>
</evidence>
<dbReference type="SUPFAM" id="SSF56003">
    <property type="entry name" value="Molybdenum cofactor-binding domain"/>
    <property type="match status" value="1"/>
</dbReference>
<dbReference type="Proteomes" id="UP000248544">
    <property type="component" value="Unassembled WGS sequence"/>
</dbReference>
<dbReference type="PANTHER" id="PTHR11908">
    <property type="entry name" value="XANTHINE DEHYDROGENASE"/>
    <property type="match status" value="1"/>
</dbReference>
<dbReference type="InterPro" id="IPR008274">
    <property type="entry name" value="AldOxase/xan_DH_MoCoBD1"/>
</dbReference>
<dbReference type="SUPFAM" id="SSF54665">
    <property type="entry name" value="CO dehydrogenase molybdoprotein N-domain-like"/>
    <property type="match status" value="1"/>
</dbReference>
<dbReference type="RefSeq" id="WP_111170131.1">
    <property type="nucleotide sequence ID" value="NZ_POUA01000251.1"/>
</dbReference>
<proteinExistence type="predicted"/>
<dbReference type="InterPro" id="IPR016208">
    <property type="entry name" value="Ald_Oxase/xanthine_DH-like"/>
</dbReference>
<dbReference type="GO" id="GO:0005506">
    <property type="term" value="F:iron ion binding"/>
    <property type="evidence" value="ECO:0007669"/>
    <property type="project" value="InterPro"/>
</dbReference>
<evidence type="ECO:0000259" key="3">
    <source>
        <dbReference type="SMART" id="SM01008"/>
    </source>
</evidence>
<evidence type="ECO:0000256" key="1">
    <source>
        <dbReference type="ARBA" id="ARBA00022505"/>
    </source>
</evidence>
<dbReference type="InterPro" id="IPR037165">
    <property type="entry name" value="AldOxase/xan_DH_Mopterin-bd_sf"/>
</dbReference>
<comment type="caution">
    <text evidence="4">The sequence shown here is derived from an EMBL/GenBank/DDBJ whole genome shotgun (WGS) entry which is preliminary data.</text>
</comment>
<organism evidence="4 5">
    <name type="scientific">Spongiactinospora gelatinilytica</name>
    <dbReference type="NCBI Taxonomy" id="2666298"/>
    <lineage>
        <taxon>Bacteria</taxon>
        <taxon>Bacillati</taxon>
        <taxon>Actinomycetota</taxon>
        <taxon>Actinomycetes</taxon>
        <taxon>Streptosporangiales</taxon>
        <taxon>Streptosporangiaceae</taxon>
        <taxon>Spongiactinospora</taxon>
    </lineage>
</organism>
<name>A0A2W2FMQ1_9ACTN</name>
<dbReference type="InterPro" id="IPR036856">
    <property type="entry name" value="Ald_Oxase/Xan_DH_a/b_sf"/>
</dbReference>
<gene>
    <name evidence="4" type="ORF">C1I98_26400</name>
</gene>
<keyword evidence="2" id="KW-0560">Oxidoreductase</keyword>
<dbReference type="GO" id="GO:0016491">
    <property type="term" value="F:oxidoreductase activity"/>
    <property type="evidence" value="ECO:0007669"/>
    <property type="project" value="UniProtKB-KW"/>
</dbReference>
<dbReference type="PANTHER" id="PTHR11908:SF132">
    <property type="entry name" value="ALDEHYDE OXIDASE 1-RELATED"/>
    <property type="match status" value="1"/>
</dbReference>
<evidence type="ECO:0000256" key="2">
    <source>
        <dbReference type="ARBA" id="ARBA00023002"/>
    </source>
</evidence>
<dbReference type="Pfam" id="PF20256">
    <property type="entry name" value="MoCoBD_2"/>
    <property type="match status" value="1"/>
</dbReference>
<dbReference type="Gene3D" id="3.30.365.10">
    <property type="entry name" value="Aldehyde oxidase/xanthine dehydrogenase, molybdopterin binding domain"/>
    <property type="match status" value="4"/>
</dbReference>
<dbReference type="AlphaFoldDB" id="A0A2W2FMQ1"/>
<dbReference type="EMBL" id="POUA01000251">
    <property type="protein sequence ID" value="PZG36792.1"/>
    <property type="molecule type" value="Genomic_DNA"/>
</dbReference>
<sequence length="732" mass="77833">MSASVVGRAVSRVEGVAKVTGAARYAADTEVTGVTHAVLVKSTIARGRVTGIDTAKATAAPGVLGVFTHQNMPRLTVPGPQTMFLKGFLPVQDGEIRYSGQPVAIVVAGTLEQARYAATLVKPAYDAETPQVSLAANMDLAYLPEPHPMSGPPVYTRGDVAAGLESADVKVAAEYSTPLQHHNAMEPTAMVAAWDGDRLTVHASTQGVGDLQRSLMAAFGLPGESVRVVCPYLGGGFGGKALSWPEPILVAAVARQVRRPVKLVLTRADSYTASGHRAETRHSLQVGATRDGRLTAIDHTLTQQVSRTDELMFNNPGQTRVIYACPNVRTTQRAVRLDLPIANFTRSPEASGGHALESALDELAYALNMDPVELRLRNWSATNQETGHPHGSNHLRECYRRGAQRFGWARRDPRPGSMRDRDGLIGWGMATAAHASGGVPGAGADLVIKEDGTARIRSATQDVGTGTYTVMTQIGADVLGLPLRGVEFALGDSAFPRSVVAAASTTVPSVGEAVVRAATQGRDRLIALAVADSKSPLHGLDPKRVAARDGHLFDTERPSRRIAHREVMRRHGKPIEVVVSPAAFTPRRFSVGAYFAEVHVDPGIGRIRLRRVVGVFDPGRVINPKTARSQVIGGAIWCVGIALTEHTLVDPYLGRVLTPNLSGYLLPVNADVPDIEVDFIDRPDPSSPALGARGFGEVPSTGLTAAIGNAVYHATGVRVRDLPITPEKVIKS</sequence>